<dbReference type="EMBL" id="MDJW01000008">
    <property type="protein sequence ID" value="OUE20904.1"/>
    <property type="molecule type" value="Genomic_DNA"/>
</dbReference>
<sequence>MGTEEPTAFVHPLARSDAHLVQDLMLTKITLLCAQGADDEEWAFELAAMDAAGAPATRGGNTFLFALTLVRYVHALTRATRPDARIRLRAFPAGFVDAVVAGDGREAAAVWFRGAPDIPTSLTAASLRAMTAEALTVIRDVPLPHPAGLTAHLPRPYETGAA</sequence>
<dbReference type="AlphaFoldDB" id="A0A251Y9I5"/>
<gene>
    <name evidence="1" type="ORF">BFL34_01722</name>
</gene>
<evidence type="ECO:0000313" key="2">
    <source>
        <dbReference type="Proteomes" id="UP000194837"/>
    </source>
</evidence>
<comment type="caution">
    <text evidence="1">The sequence shown here is derived from an EMBL/GenBank/DDBJ whole genome shotgun (WGS) entry which is preliminary data.</text>
</comment>
<name>A0A251Y9I5_9MICO</name>
<accession>A0A251Y9I5</accession>
<organism evidence="1 2">
    <name type="scientific">Clavibacter michiganensis</name>
    <dbReference type="NCBI Taxonomy" id="28447"/>
    <lineage>
        <taxon>Bacteria</taxon>
        <taxon>Bacillati</taxon>
        <taxon>Actinomycetota</taxon>
        <taxon>Actinomycetes</taxon>
        <taxon>Micrococcales</taxon>
        <taxon>Microbacteriaceae</taxon>
        <taxon>Clavibacter</taxon>
    </lineage>
</organism>
<protein>
    <submittedName>
        <fullName evidence="1">Uncharacterized protein</fullName>
    </submittedName>
</protein>
<proteinExistence type="predicted"/>
<dbReference type="Proteomes" id="UP000194837">
    <property type="component" value="Unassembled WGS sequence"/>
</dbReference>
<evidence type="ECO:0000313" key="1">
    <source>
        <dbReference type="EMBL" id="OUE20904.1"/>
    </source>
</evidence>
<dbReference type="RefSeq" id="WP_086521451.1">
    <property type="nucleotide sequence ID" value="NZ_MDJW01000008.1"/>
</dbReference>
<reference evidence="1 2" key="1">
    <citation type="submission" date="2016-08" db="EMBL/GenBank/DDBJ databases">
        <title>Genome sequence of Clavibacter michiganensis spp strain CFBP7494.</title>
        <authorList>
            <person name="Thapa S.P."/>
            <person name="Coaker G."/>
            <person name="Jacques M.-A."/>
        </authorList>
    </citation>
    <scope>NUCLEOTIDE SEQUENCE [LARGE SCALE GENOMIC DNA]</scope>
    <source>
        <strain evidence="1">CFBP7494</strain>
    </source>
</reference>